<dbReference type="Gramene" id="Kaladp0048s0431.1.v1.1">
    <property type="protein sequence ID" value="Kaladp0048s0431.1.v1.1"/>
    <property type="gene ID" value="Kaladp0048s0431.v1.1"/>
</dbReference>
<evidence type="ECO:0000256" key="6">
    <source>
        <dbReference type="ARBA" id="ARBA00023163"/>
    </source>
</evidence>
<dbReference type="Gene3D" id="1.10.10.60">
    <property type="entry name" value="Homeodomain-like"/>
    <property type="match status" value="2"/>
</dbReference>
<dbReference type="InterPro" id="IPR001005">
    <property type="entry name" value="SANT/Myb"/>
</dbReference>
<feature type="region of interest" description="Disordered" evidence="8">
    <location>
        <begin position="152"/>
        <end position="190"/>
    </location>
</feature>
<evidence type="ECO:0000256" key="1">
    <source>
        <dbReference type="ARBA" id="ARBA00004123"/>
    </source>
</evidence>
<keyword evidence="4" id="KW-0238">DNA-binding</keyword>
<evidence type="ECO:0000256" key="8">
    <source>
        <dbReference type="SAM" id="MobiDB-lite"/>
    </source>
</evidence>
<keyword evidence="7" id="KW-0539">Nucleus</keyword>
<dbReference type="InterPro" id="IPR009057">
    <property type="entry name" value="Homeodomain-like_sf"/>
</dbReference>
<dbReference type="AlphaFoldDB" id="A0A7N0TY02"/>
<dbReference type="InterPro" id="IPR017930">
    <property type="entry name" value="Myb_dom"/>
</dbReference>
<comment type="subcellular location">
    <subcellularLocation>
        <location evidence="1">Nucleus</location>
    </subcellularLocation>
</comment>
<dbReference type="GO" id="GO:0040008">
    <property type="term" value="P:regulation of growth"/>
    <property type="evidence" value="ECO:0007669"/>
    <property type="project" value="UniProtKB-ARBA"/>
</dbReference>
<feature type="compositionally biased region" description="Polar residues" evidence="8">
    <location>
        <begin position="538"/>
        <end position="550"/>
    </location>
</feature>
<accession>A0A7N0TY02</accession>
<dbReference type="GO" id="GO:0045893">
    <property type="term" value="P:positive regulation of DNA-templated transcription"/>
    <property type="evidence" value="ECO:0007669"/>
    <property type="project" value="UniProtKB-ARBA"/>
</dbReference>
<name>A0A7N0TY02_KALFE</name>
<evidence type="ECO:0000256" key="3">
    <source>
        <dbReference type="ARBA" id="ARBA00023015"/>
    </source>
</evidence>
<keyword evidence="5" id="KW-0010">Activator</keyword>
<dbReference type="PROSITE" id="PS51294">
    <property type="entry name" value="HTH_MYB"/>
    <property type="match status" value="2"/>
</dbReference>
<feature type="domain" description="HTH myb-type" evidence="10">
    <location>
        <begin position="15"/>
        <end position="71"/>
    </location>
</feature>
<dbReference type="EnsemblPlants" id="Kaladp0048s0431.1.v1.1">
    <property type="protein sequence ID" value="Kaladp0048s0431.1.v1.1"/>
    <property type="gene ID" value="Kaladp0048s0431.v1.1"/>
</dbReference>
<dbReference type="Proteomes" id="UP000594263">
    <property type="component" value="Unplaced"/>
</dbReference>
<keyword evidence="6" id="KW-0804">Transcription</keyword>
<evidence type="ECO:0000256" key="5">
    <source>
        <dbReference type="ARBA" id="ARBA00023159"/>
    </source>
</evidence>
<evidence type="ECO:0000256" key="7">
    <source>
        <dbReference type="ARBA" id="ARBA00023242"/>
    </source>
</evidence>
<dbReference type="SUPFAM" id="SSF46689">
    <property type="entry name" value="Homeodomain-like"/>
    <property type="match status" value="1"/>
</dbReference>
<dbReference type="PROSITE" id="PS50090">
    <property type="entry name" value="MYB_LIKE"/>
    <property type="match status" value="2"/>
</dbReference>
<sequence>MVAKDEKVDAASPAQAELKKGPWKPEEDMLLIEYVKKHGERDWNMVRKHSGLARCGKSCRLRWNNHLRPNLRKGPFSPDEEKLICELHSQMGNKWARIAAMLPGRTDNEIKNFWNTRVKRLARKGVPLYPADVQSPRPDLLNPYLHHLDAQNNASSSSLSTSSSSNLQLHPPALLSPTTPTSHPLLFPPSASSQTFQDYDVGLQDSMAMYDAALENFRQQQQQQQMFASAMMNDAPSPQLTSSLQRFKRHRSVPNLTISVPPVRHVALHPFSPLGLSTSSSSPMGRSVSVAGSPTTTTSYMHVASSPHSYASSPTGMVLSPTALQLGISMPQPAMRLPLSSSPVVNCRPTYLPRTSSFSFDPMLFDLNPAAAQVTHMQNPTQTLDAIDNELAFSVEDLGISMDHETTGIPPNQPSYHVNGPQQMQTANCNNAGLLDEFLKEAETISIRGEEKAEFSAEQAEAFLKELESDWEQSRLDCSTSGQASMDKPEAQTVREYQMESSMAEPELNNELSNLLEANPMDHSFWNDGSDGLDLGCNNGTPKSQASQPSDDNDHHHQYYQLNHFIDDHLGMEMHQLTGSVPVGASPTWDNMPGIY</sequence>
<evidence type="ECO:0000256" key="4">
    <source>
        <dbReference type="ARBA" id="ARBA00023125"/>
    </source>
</evidence>
<dbReference type="SMART" id="SM00717">
    <property type="entry name" value="SANT"/>
    <property type="match status" value="2"/>
</dbReference>
<feature type="domain" description="Myb-like" evidence="9">
    <location>
        <begin position="15"/>
        <end position="67"/>
    </location>
</feature>
<proteinExistence type="predicted"/>
<protein>
    <submittedName>
        <fullName evidence="11">Uncharacterized protein</fullName>
    </submittedName>
</protein>
<dbReference type="FunFam" id="1.10.10.60:FF:000001">
    <property type="entry name" value="MYB-related transcription factor"/>
    <property type="match status" value="1"/>
</dbReference>
<dbReference type="CDD" id="cd00167">
    <property type="entry name" value="SANT"/>
    <property type="match status" value="2"/>
</dbReference>
<keyword evidence="3" id="KW-0805">Transcription regulation</keyword>
<feature type="compositionally biased region" description="Low complexity" evidence="8">
    <location>
        <begin position="155"/>
        <end position="190"/>
    </location>
</feature>
<evidence type="ECO:0000256" key="2">
    <source>
        <dbReference type="ARBA" id="ARBA00022737"/>
    </source>
</evidence>
<reference evidence="11" key="1">
    <citation type="submission" date="2021-01" db="UniProtKB">
        <authorList>
            <consortium name="EnsemblPlants"/>
        </authorList>
    </citation>
    <scope>IDENTIFICATION</scope>
</reference>
<evidence type="ECO:0000259" key="9">
    <source>
        <dbReference type="PROSITE" id="PS50090"/>
    </source>
</evidence>
<dbReference type="GO" id="GO:0048235">
    <property type="term" value="P:pollen sperm cell differentiation"/>
    <property type="evidence" value="ECO:0007669"/>
    <property type="project" value="UniProtKB-ARBA"/>
</dbReference>
<dbReference type="GO" id="GO:0003677">
    <property type="term" value="F:DNA binding"/>
    <property type="evidence" value="ECO:0007669"/>
    <property type="project" value="UniProtKB-KW"/>
</dbReference>
<feature type="domain" description="HTH myb-type" evidence="10">
    <location>
        <begin position="72"/>
        <end position="122"/>
    </location>
</feature>
<feature type="region of interest" description="Disordered" evidence="8">
    <location>
        <begin position="1"/>
        <end position="20"/>
    </location>
</feature>
<evidence type="ECO:0000259" key="10">
    <source>
        <dbReference type="PROSITE" id="PS51294"/>
    </source>
</evidence>
<dbReference type="PANTHER" id="PTHR47995:SF18">
    <property type="entry name" value="TRANSCRIPTION FACTOR MYB65"/>
    <property type="match status" value="1"/>
</dbReference>
<evidence type="ECO:0000313" key="12">
    <source>
        <dbReference type="Proteomes" id="UP000594263"/>
    </source>
</evidence>
<keyword evidence="2" id="KW-0677">Repeat</keyword>
<dbReference type="Pfam" id="PF00249">
    <property type="entry name" value="Myb_DNA-binding"/>
    <property type="match status" value="2"/>
</dbReference>
<dbReference type="PANTHER" id="PTHR47995">
    <property type="entry name" value="TRANSCRIPTION FACTOR MYB33-RELATED"/>
    <property type="match status" value="1"/>
</dbReference>
<keyword evidence="12" id="KW-1185">Reference proteome</keyword>
<dbReference type="FunFam" id="1.10.10.60:FF:000119">
    <property type="entry name" value="Transcription factor GAMYB"/>
    <property type="match status" value="1"/>
</dbReference>
<dbReference type="GO" id="GO:0005634">
    <property type="term" value="C:nucleus"/>
    <property type="evidence" value="ECO:0007669"/>
    <property type="project" value="UniProtKB-SubCell"/>
</dbReference>
<feature type="region of interest" description="Disordered" evidence="8">
    <location>
        <begin position="534"/>
        <end position="556"/>
    </location>
</feature>
<organism evidence="11 12">
    <name type="scientific">Kalanchoe fedtschenkoi</name>
    <name type="common">Lavender scallops</name>
    <name type="synonym">South American air plant</name>
    <dbReference type="NCBI Taxonomy" id="63787"/>
    <lineage>
        <taxon>Eukaryota</taxon>
        <taxon>Viridiplantae</taxon>
        <taxon>Streptophyta</taxon>
        <taxon>Embryophyta</taxon>
        <taxon>Tracheophyta</taxon>
        <taxon>Spermatophyta</taxon>
        <taxon>Magnoliopsida</taxon>
        <taxon>eudicotyledons</taxon>
        <taxon>Gunneridae</taxon>
        <taxon>Pentapetalae</taxon>
        <taxon>Saxifragales</taxon>
        <taxon>Crassulaceae</taxon>
        <taxon>Kalanchoe</taxon>
    </lineage>
</organism>
<evidence type="ECO:0000313" key="11">
    <source>
        <dbReference type="EnsemblPlants" id="Kaladp0048s0431.1.v1.1"/>
    </source>
</evidence>
<feature type="domain" description="Myb-like" evidence="9">
    <location>
        <begin position="68"/>
        <end position="118"/>
    </location>
</feature>